<reference evidence="3" key="3">
    <citation type="submission" date="2020-10" db="UniProtKB">
        <authorList>
            <consortium name="WormBaseParasite"/>
        </authorList>
    </citation>
    <scope>IDENTIFICATION</scope>
</reference>
<organism evidence="1">
    <name type="scientific">Echinococcus granulosus</name>
    <name type="common">Hydatid tapeworm</name>
    <dbReference type="NCBI Taxonomy" id="6210"/>
    <lineage>
        <taxon>Eukaryota</taxon>
        <taxon>Metazoa</taxon>
        <taxon>Spiralia</taxon>
        <taxon>Lophotrochozoa</taxon>
        <taxon>Platyhelminthes</taxon>
        <taxon>Cestoda</taxon>
        <taxon>Eucestoda</taxon>
        <taxon>Cyclophyllidea</taxon>
        <taxon>Taeniidae</taxon>
        <taxon>Echinococcus</taxon>
        <taxon>Echinococcus granulosus group</taxon>
    </lineage>
</organism>
<evidence type="ECO:0000313" key="3">
    <source>
        <dbReference type="WBParaSite" id="EgrG_001168000"/>
    </source>
</evidence>
<reference evidence="1 2" key="1">
    <citation type="journal article" date="2013" name="Nature">
        <title>The genomes of four tapeworm species reveal adaptations to parasitism.</title>
        <authorList>
            <person name="Tsai I.J."/>
            <person name="Zarowiecki M."/>
            <person name="Holroyd N."/>
            <person name="Garciarrubio A."/>
            <person name="Sanchez-Flores A."/>
            <person name="Brooks K.L."/>
            <person name="Tracey A."/>
            <person name="Bobes R.J."/>
            <person name="Fragoso G."/>
            <person name="Sciutto E."/>
            <person name="Aslett M."/>
            <person name="Beasley H."/>
            <person name="Bennett H.M."/>
            <person name="Cai J."/>
            <person name="Camicia F."/>
            <person name="Clark R."/>
            <person name="Cucher M."/>
            <person name="De Silva N."/>
            <person name="Day T.A."/>
            <person name="Deplazes P."/>
            <person name="Estrada K."/>
            <person name="Fernandez C."/>
            <person name="Holland P.W."/>
            <person name="Hou J."/>
            <person name="Hu S."/>
            <person name="Huckvale T."/>
            <person name="Hung S.S."/>
            <person name="Kamenetzky L."/>
            <person name="Keane J.A."/>
            <person name="Kiss F."/>
            <person name="Koziol U."/>
            <person name="Lambert O."/>
            <person name="Liu K."/>
            <person name="Luo X."/>
            <person name="Luo Y."/>
            <person name="Macchiaroli N."/>
            <person name="Nichol S."/>
            <person name="Paps J."/>
            <person name="Parkinson J."/>
            <person name="Pouchkina-Stantcheva N."/>
            <person name="Riddiford N."/>
            <person name="Rosenzvit M."/>
            <person name="Salinas G."/>
            <person name="Wasmuth J.D."/>
            <person name="Zamanian M."/>
            <person name="Zheng Y."/>
            <person name="Cai X."/>
            <person name="Soberon X."/>
            <person name="Olson P.D."/>
            <person name="Laclette J.P."/>
            <person name="Brehm K."/>
            <person name="Berriman M."/>
            <person name="Garciarrubio A."/>
            <person name="Bobes R.J."/>
            <person name="Fragoso G."/>
            <person name="Sanchez-Flores A."/>
            <person name="Estrada K."/>
            <person name="Cevallos M.A."/>
            <person name="Morett E."/>
            <person name="Gonzalez V."/>
            <person name="Portillo T."/>
            <person name="Ochoa-Leyva A."/>
            <person name="Jose M.V."/>
            <person name="Sciutto E."/>
            <person name="Landa A."/>
            <person name="Jimenez L."/>
            <person name="Valdes V."/>
            <person name="Carrero J.C."/>
            <person name="Larralde C."/>
            <person name="Morales-Montor J."/>
            <person name="Limon-Lason J."/>
            <person name="Soberon X."/>
            <person name="Laclette J.P."/>
        </authorList>
    </citation>
    <scope>NUCLEOTIDE SEQUENCE [LARGE SCALE GENOMIC DNA]</scope>
</reference>
<protein>
    <submittedName>
        <fullName evidence="1 3">Neutral amino acid transporter</fullName>
    </submittedName>
</protein>
<dbReference type="AlphaFoldDB" id="A0A068WXX0"/>
<evidence type="ECO:0000313" key="1">
    <source>
        <dbReference type="EMBL" id="CDS22525.1"/>
    </source>
</evidence>
<dbReference type="OrthoDB" id="5877963at2759"/>
<evidence type="ECO:0000313" key="2">
    <source>
        <dbReference type="Proteomes" id="UP000492820"/>
    </source>
</evidence>
<proteinExistence type="predicted"/>
<reference evidence="1" key="2">
    <citation type="submission" date="2014-06" db="EMBL/GenBank/DDBJ databases">
        <authorList>
            <person name="Aslett M."/>
        </authorList>
    </citation>
    <scope>NUCLEOTIDE SEQUENCE</scope>
</reference>
<name>A0A068WXX0_ECHGR</name>
<dbReference type="EMBL" id="LK028587">
    <property type="protein sequence ID" value="CDS22525.1"/>
    <property type="molecule type" value="Genomic_DNA"/>
</dbReference>
<sequence length="238" mass="26787">MFPHNLVNLTLSQTSSYARHFLQTATDFSHPIVNSTNQTYYVSIPVSGTNLIVTGTVSISTSLDSSLTSSSPSFLCSSCARIPSRCFAYHFHLTWSALQPHRLLRCLRHLRHTEAYFTLRTAHSWHHEEGCLGRFYRGRSVLRCSSVKCDSSFGSSCYCHCQCDCCHYGSGLHLSDPGPVSLLYAVEWLNNRLRSGNTILSHTFCTAFLYHMCEEDLKKRKEGGEVLETAEETHSTAF</sequence>
<dbReference type="WBParaSite" id="EgrG_001168000">
    <property type="protein sequence ID" value="EgrG_001168000"/>
    <property type="gene ID" value="EgrG_001168000"/>
</dbReference>
<accession>A0A068WXX0</accession>
<gene>
    <name evidence="1" type="ORF">EgrG_001168000</name>
</gene>
<dbReference type="Proteomes" id="UP000492820">
    <property type="component" value="Unassembled WGS sequence"/>
</dbReference>